<keyword evidence="4" id="KW-1185">Reference proteome</keyword>
<dbReference type="AlphaFoldDB" id="A0A840CR38"/>
<accession>A0A840CR38</accession>
<dbReference type="EMBL" id="JACIEP010000004">
    <property type="protein sequence ID" value="MBB4035395.1"/>
    <property type="molecule type" value="Genomic_DNA"/>
</dbReference>
<evidence type="ECO:0000313" key="4">
    <source>
        <dbReference type="Proteomes" id="UP000555103"/>
    </source>
</evidence>
<evidence type="ECO:0000259" key="1">
    <source>
        <dbReference type="Pfam" id="PF08401"/>
    </source>
</evidence>
<protein>
    <submittedName>
        <fullName evidence="3">Antirestriction protein ArdC</fullName>
    </submittedName>
</protein>
<dbReference type="RefSeq" id="WP_183306338.1">
    <property type="nucleotide sequence ID" value="NZ_JACIEP010000004.1"/>
</dbReference>
<dbReference type="GO" id="GO:0003697">
    <property type="term" value="F:single-stranded DNA binding"/>
    <property type="evidence" value="ECO:0007669"/>
    <property type="project" value="InterPro"/>
</dbReference>
<comment type="caution">
    <text evidence="3">The sequence shown here is derived from an EMBL/GenBank/DDBJ whole genome shotgun (WGS) entry which is preliminary data.</text>
</comment>
<name>A0A840CR38_9BACT</name>
<evidence type="ECO:0000313" key="3">
    <source>
        <dbReference type="EMBL" id="MBB4035395.1"/>
    </source>
</evidence>
<gene>
    <name evidence="3" type="ORF">GGR21_001288</name>
</gene>
<reference evidence="3 4" key="1">
    <citation type="submission" date="2020-08" db="EMBL/GenBank/DDBJ databases">
        <title>Genomic Encyclopedia of Type Strains, Phase IV (KMG-IV): sequencing the most valuable type-strain genomes for metagenomic binning, comparative biology and taxonomic classification.</title>
        <authorList>
            <person name="Goeker M."/>
        </authorList>
    </citation>
    <scope>NUCLEOTIDE SEQUENCE [LARGE SCALE GENOMIC DNA]</scope>
    <source>
        <strain evidence="3 4">DSM 104969</strain>
    </source>
</reference>
<dbReference type="InterPro" id="IPR013610">
    <property type="entry name" value="ArdC_N"/>
</dbReference>
<dbReference type="InterPro" id="IPR041459">
    <property type="entry name" value="MPTase-PolyVal"/>
</dbReference>
<organism evidence="3 4">
    <name type="scientific">Dysgonomonas hofstadii</name>
    <dbReference type="NCBI Taxonomy" id="637886"/>
    <lineage>
        <taxon>Bacteria</taxon>
        <taxon>Pseudomonadati</taxon>
        <taxon>Bacteroidota</taxon>
        <taxon>Bacteroidia</taxon>
        <taxon>Bacteroidales</taxon>
        <taxon>Dysgonomonadaceae</taxon>
        <taxon>Dysgonomonas</taxon>
    </lineage>
</organism>
<dbReference type="Pfam" id="PF08401">
    <property type="entry name" value="ArdcN"/>
    <property type="match status" value="1"/>
</dbReference>
<dbReference type="Proteomes" id="UP000555103">
    <property type="component" value="Unassembled WGS sequence"/>
</dbReference>
<proteinExistence type="predicted"/>
<dbReference type="Pfam" id="PF18818">
    <property type="entry name" value="MPTase-PolyVal"/>
    <property type="match status" value="1"/>
</dbReference>
<feature type="domain" description="Polyvalent protein metallopeptidase" evidence="2">
    <location>
        <begin position="190"/>
        <end position="293"/>
    </location>
</feature>
<sequence length="354" mass="42030">MKRKYKGIEKAAVKFTELMIQRIKEISNDWTKPWIPVRRKNFYPRNISGRRYSGGNTIMILIHMIFNPFRTPVFMTYNQAMELGLKVREGAFPVYHFNYMYLHRDTKERISEKEYNMLPDFEQDQYGRYPIAKYYNVFNLDLTDYPEKYPEDWAKLLDHYQKKVKLNEAEMFDFPLLDRLIEEQSWDCPINLQIQNRAFYNLTEDHIWLPVKRQFASGESFYGTLLHEMSHSTGHQERLKRKMGERCTPGYAKEELIAELSSALLGYFMGIETNISQENAAYLKYWIEELNSEVDFLMDVLSDVVKVVNYTIDKTGFELPDEINITQPAKESTNKHSGKDCRRSCCDRLIPQKD</sequence>
<feature type="domain" description="N-terminal" evidence="1">
    <location>
        <begin position="12"/>
        <end position="138"/>
    </location>
</feature>
<evidence type="ECO:0000259" key="2">
    <source>
        <dbReference type="Pfam" id="PF18818"/>
    </source>
</evidence>